<dbReference type="Proteomes" id="UP000639772">
    <property type="component" value="Chromosome 3"/>
</dbReference>
<organism evidence="1 2">
    <name type="scientific">Vanilla planifolia</name>
    <name type="common">Vanilla</name>
    <dbReference type="NCBI Taxonomy" id="51239"/>
    <lineage>
        <taxon>Eukaryota</taxon>
        <taxon>Viridiplantae</taxon>
        <taxon>Streptophyta</taxon>
        <taxon>Embryophyta</taxon>
        <taxon>Tracheophyta</taxon>
        <taxon>Spermatophyta</taxon>
        <taxon>Magnoliopsida</taxon>
        <taxon>Liliopsida</taxon>
        <taxon>Asparagales</taxon>
        <taxon>Orchidaceae</taxon>
        <taxon>Vanilloideae</taxon>
        <taxon>Vanilleae</taxon>
        <taxon>Vanilla</taxon>
    </lineage>
</organism>
<accession>A0A835RHB2</accession>
<gene>
    <name evidence="1" type="ORF">HPP92_007316</name>
</gene>
<reference evidence="1 2" key="1">
    <citation type="journal article" date="2020" name="Nat. Food">
        <title>A phased Vanilla planifolia genome enables genetic improvement of flavour and production.</title>
        <authorList>
            <person name="Hasing T."/>
            <person name="Tang H."/>
            <person name="Brym M."/>
            <person name="Khazi F."/>
            <person name="Huang T."/>
            <person name="Chambers A.H."/>
        </authorList>
    </citation>
    <scope>NUCLEOTIDE SEQUENCE [LARGE SCALE GENOMIC DNA]</scope>
    <source>
        <tissue evidence="1">Leaf</tissue>
    </source>
</reference>
<protein>
    <submittedName>
        <fullName evidence="1">Uncharacterized protein</fullName>
    </submittedName>
</protein>
<proteinExistence type="predicted"/>
<comment type="caution">
    <text evidence="1">The sequence shown here is derived from an EMBL/GenBank/DDBJ whole genome shotgun (WGS) entry which is preliminary data.</text>
</comment>
<evidence type="ECO:0000313" key="1">
    <source>
        <dbReference type="EMBL" id="KAG0490453.1"/>
    </source>
</evidence>
<dbReference type="AlphaFoldDB" id="A0A835RHB2"/>
<name>A0A835RHB2_VANPL</name>
<evidence type="ECO:0000313" key="2">
    <source>
        <dbReference type="Proteomes" id="UP000639772"/>
    </source>
</evidence>
<dbReference type="EMBL" id="JADCNM010000003">
    <property type="protein sequence ID" value="KAG0490453.1"/>
    <property type="molecule type" value="Genomic_DNA"/>
</dbReference>
<sequence>MAAISLRHVGEVAAESLRLADDLNGNALAGGHMAGMVHLSEGTDAKETTDFAYLPKRIFAVAGGDVKRSLAAGFRHRDLFRPRASHAIWESFTPSSGQIVCLYSHLLTLRRVLA</sequence>